<organism evidence="1 2">
    <name type="scientific">Aspergillus costaricaensis CBS 115574</name>
    <dbReference type="NCBI Taxonomy" id="1448317"/>
    <lineage>
        <taxon>Eukaryota</taxon>
        <taxon>Fungi</taxon>
        <taxon>Dikarya</taxon>
        <taxon>Ascomycota</taxon>
        <taxon>Pezizomycotina</taxon>
        <taxon>Eurotiomycetes</taxon>
        <taxon>Eurotiomycetidae</taxon>
        <taxon>Eurotiales</taxon>
        <taxon>Aspergillaceae</taxon>
        <taxon>Aspergillus</taxon>
        <taxon>Aspergillus subgen. Circumdati</taxon>
    </lineage>
</organism>
<sequence>MGAPLLLPLRRRPWTCRTCLLQARRSLETAASPATHRTAFDYLPSKNDAQKKSDDDTLRRVFDSQPFWREFSQRSAAHLKPTGLVQNQYLTSPDGFRVFATTTLQKCQAIVAKVLAGTTLEDYRSMARDLDRLSDLLCRVIDLSDFIRVIHPDPRVQEAATQAYALMFEYMNVLNTTTGLNDQLKKAAANPEVTARWSDEEKIVAQILIKDFSNSAIHMPPHARQRFVNLSNDISQLGNTFVNAAEPAKSHVTVSANSLRGLDPILVQQIKRWNRTASVPSMGLIPRLALRSVHDEGVRREVYLATRTSSARQIQRLEQLLAKRAELAQLSGYDSFAHMTLSDKMAKSPEAVSNFLTSLVGSNRPYVQEELAQLQSMKGSAGRLQPWDHAYYVHQRVLQYSQSRRSRELSAVPEFFSLGTVMQGLSRLFDRLYGVRLVPQETAAGETWNSDVRRLDVVDEADRHIAVIYCDLFSRPNKHPNPAHYTLRCAREISAEEVAECATTMDASAHPNDGMATAVDRDAKTLRQLPTIALVCDFPEPPATGTGRPSLLSEHSVRTLFHEMGHALHSILGQTRLQSISGTRCATDFAELPSVLMERFATAPEVLALYARHWETDAPLSESMMQHMEKDRTAHGSIYGAMENESQILMALVDQAYHSLPAGQAASIDSTAVFHQVSAEHCTLPDPADTKPPTSWQGFFGHLHGYGATYYSYIFDRAIANKLWEDVFQQGKAAVDRRAGERYKNEVLRWGGGRNGWNCVAGVLGSAHPANADGRLVEGGDEAMREQFATYFIFTARYTQYNGMPREPNLQYAGKYAAVAQTQRQYYLDRTVNAFCM</sequence>
<evidence type="ECO:0000313" key="2">
    <source>
        <dbReference type="Proteomes" id="UP000249748"/>
    </source>
</evidence>
<gene>
    <name evidence="1" type="ORF">BO79DRAFT_244598</name>
</gene>
<reference evidence="1" key="1">
    <citation type="submission" date="2018-02" db="EMBL/GenBank/DDBJ databases">
        <title>The genomes of Aspergillus section Nigri reveals drivers in fungal speciation.</title>
        <authorList>
            <consortium name="DOE Joint Genome Institute"/>
            <person name="Vesth T.C."/>
            <person name="Nybo J."/>
            <person name="Theobald S."/>
            <person name="Brandl J."/>
            <person name="Frisvad J.C."/>
            <person name="Nielsen K.F."/>
            <person name="Lyhne E.K."/>
            <person name="Kogle M.E."/>
            <person name="Kuo A."/>
            <person name="Riley R."/>
            <person name="Clum A."/>
            <person name="Nolan M."/>
            <person name="Lipzen A."/>
            <person name="Salamov A."/>
            <person name="Henrissat B."/>
            <person name="Wiebenga A."/>
            <person name="De vries R.P."/>
            <person name="Grigoriev I.V."/>
            <person name="Mortensen U.H."/>
            <person name="Andersen M.R."/>
            <person name="Baker S.E."/>
        </authorList>
    </citation>
    <scope>NUCLEOTIDE SEQUENCE</scope>
    <source>
        <strain evidence="1">CBS 115574</strain>
    </source>
</reference>
<proteinExistence type="predicted"/>
<keyword evidence="2" id="KW-1185">Reference proteome</keyword>
<protein>
    <submittedName>
        <fullName evidence="1">Metallopeptidase Mip1</fullName>
    </submittedName>
</protein>
<dbReference type="EMBL" id="KZ824545">
    <property type="protein sequence ID" value="RAK90245.1"/>
    <property type="molecule type" value="Genomic_DNA"/>
</dbReference>
<accession>A0ACD1IIG2</accession>
<name>A0ACD1IIG2_9EURO</name>
<evidence type="ECO:0000313" key="1">
    <source>
        <dbReference type="EMBL" id="RAK90245.1"/>
    </source>
</evidence>
<dbReference type="Proteomes" id="UP000249748">
    <property type="component" value="Unassembled WGS sequence"/>
</dbReference>